<dbReference type="SMART" id="SM00680">
    <property type="entry name" value="CLIP"/>
    <property type="match status" value="1"/>
</dbReference>
<dbReference type="GO" id="GO:0004252">
    <property type="term" value="F:serine-type endopeptidase activity"/>
    <property type="evidence" value="ECO:0007669"/>
    <property type="project" value="InterPro"/>
</dbReference>
<comment type="similarity">
    <text evidence="6">Belongs to the peptidase S1 family. CLIP subfamily.</text>
</comment>
<evidence type="ECO:0000256" key="2">
    <source>
        <dbReference type="ARBA" id="ARBA00022729"/>
    </source>
</evidence>
<dbReference type="GO" id="GO:0006508">
    <property type="term" value="P:proteolysis"/>
    <property type="evidence" value="ECO:0007669"/>
    <property type="project" value="UniProtKB-KW"/>
</dbReference>
<dbReference type="EMBL" id="HBUE01036258">
    <property type="protein sequence ID" value="CAG6458861.1"/>
    <property type="molecule type" value="Transcribed_RNA"/>
</dbReference>
<evidence type="ECO:0000256" key="7">
    <source>
        <dbReference type="SAM" id="SignalP"/>
    </source>
</evidence>
<dbReference type="Pfam" id="PF00089">
    <property type="entry name" value="Trypsin"/>
    <property type="match status" value="1"/>
</dbReference>
<dbReference type="SUPFAM" id="SSF50494">
    <property type="entry name" value="Trypsin-like serine proteases"/>
    <property type="match status" value="1"/>
</dbReference>
<dbReference type="PROSITE" id="PS51888">
    <property type="entry name" value="CLIP"/>
    <property type="match status" value="1"/>
</dbReference>
<dbReference type="PANTHER" id="PTHR24252">
    <property type="entry name" value="ACROSIN-RELATED"/>
    <property type="match status" value="1"/>
</dbReference>
<evidence type="ECO:0000256" key="4">
    <source>
        <dbReference type="ARBA" id="ARBA00022825"/>
    </source>
</evidence>
<keyword evidence="3" id="KW-0378">Hydrolase</keyword>
<dbReference type="InterPro" id="IPR043504">
    <property type="entry name" value="Peptidase_S1_PA_chymotrypsin"/>
</dbReference>
<feature type="chain" id="PRO_5033955041" evidence="7">
    <location>
        <begin position="20"/>
        <end position="164"/>
    </location>
</feature>
<name>A0A8D8F588_CULPI</name>
<keyword evidence="4" id="KW-0720">Serine protease</keyword>
<evidence type="ECO:0000256" key="5">
    <source>
        <dbReference type="ARBA" id="ARBA00023157"/>
    </source>
</evidence>
<dbReference type="InterPro" id="IPR038565">
    <property type="entry name" value="CLIP_sf"/>
</dbReference>
<evidence type="ECO:0000256" key="6">
    <source>
        <dbReference type="ARBA" id="ARBA00024195"/>
    </source>
</evidence>
<dbReference type="InterPro" id="IPR022700">
    <property type="entry name" value="CLIP"/>
</dbReference>
<evidence type="ECO:0000259" key="8">
    <source>
        <dbReference type="PROSITE" id="PS51888"/>
    </source>
</evidence>
<sequence length="164" mass="18434">MFKQVRILVVMLIFTLVLQVYNHALNSPCINPDGESGQCVFLRECQPLLTIYKKKNVPVGESDFFYESRCRGKHNGKPLLCCVSPRSDSGVLPEPGECGGNIRMIRRIHGGDESDLGEFPWIALLWFRQGDGGGEFFNCGGTLINNRYVLTAAHCLEPRQDWTL</sequence>
<accession>A0A8D8F588</accession>
<proteinExistence type="inferred from homology"/>
<feature type="signal peptide" evidence="7">
    <location>
        <begin position="1"/>
        <end position="19"/>
    </location>
</feature>
<dbReference type="PANTHER" id="PTHR24252:SF7">
    <property type="entry name" value="HYALIN"/>
    <property type="match status" value="1"/>
</dbReference>
<organism evidence="9">
    <name type="scientific">Culex pipiens</name>
    <name type="common">House mosquito</name>
    <dbReference type="NCBI Taxonomy" id="7175"/>
    <lineage>
        <taxon>Eukaryota</taxon>
        <taxon>Metazoa</taxon>
        <taxon>Ecdysozoa</taxon>
        <taxon>Arthropoda</taxon>
        <taxon>Hexapoda</taxon>
        <taxon>Insecta</taxon>
        <taxon>Pterygota</taxon>
        <taxon>Neoptera</taxon>
        <taxon>Endopterygota</taxon>
        <taxon>Diptera</taxon>
        <taxon>Nematocera</taxon>
        <taxon>Culicoidea</taxon>
        <taxon>Culicidae</taxon>
        <taxon>Culicinae</taxon>
        <taxon>Culicini</taxon>
        <taxon>Culex</taxon>
        <taxon>Culex</taxon>
    </lineage>
</organism>
<evidence type="ECO:0000313" key="9">
    <source>
        <dbReference type="EMBL" id="CAG6458861.1"/>
    </source>
</evidence>
<keyword evidence="5" id="KW-1015">Disulfide bond</keyword>
<evidence type="ECO:0000256" key="3">
    <source>
        <dbReference type="ARBA" id="ARBA00022801"/>
    </source>
</evidence>
<dbReference type="Gene3D" id="3.30.1640.30">
    <property type="match status" value="1"/>
</dbReference>
<dbReference type="InterPro" id="IPR018114">
    <property type="entry name" value="TRYPSIN_HIS"/>
</dbReference>
<dbReference type="AlphaFoldDB" id="A0A8D8F588"/>
<dbReference type="InterPro" id="IPR009003">
    <property type="entry name" value="Peptidase_S1_PA"/>
</dbReference>
<dbReference type="EMBL" id="HBUE01316291">
    <property type="protein sequence ID" value="CAG6585843.1"/>
    <property type="molecule type" value="Transcribed_RNA"/>
</dbReference>
<evidence type="ECO:0000256" key="1">
    <source>
        <dbReference type="ARBA" id="ARBA00022670"/>
    </source>
</evidence>
<feature type="domain" description="Clip" evidence="8">
    <location>
        <begin position="28"/>
        <end position="82"/>
    </location>
</feature>
<keyword evidence="2 7" id="KW-0732">Signal</keyword>
<dbReference type="EMBL" id="HBUE01209878">
    <property type="protein sequence ID" value="CAG6533943.1"/>
    <property type="molecule type" value="Transcribed_RNA"/>
</dbReference>
<reference evidence="9" key="1">
    <citation type="submission" date="2021-05" db="EMBL/GenBank/DDBJ databases">
        <authorList>
            <person name="Alioto T."/>
            <person name="Alioto T."/>
            <person name="Gomez Garrido J."/>
        </authorList>
    </citation>
    <scope>NUCLEOTIDE SEQUENCE</scope>
</reference>
<dbReference type="EMBL" id="HBUE01036251">
    <property type="protein sequence ID" value="CAG6458848.1"/>
    <property type="molecule type" value="Transcribed_RNA"/>
</dbReference>
<dbReference type="PROSITE" id="PS00134">
    <property type="entry name" value="TRYPSIN_HIS"/>
    <property type="match status" value="1"/>
</dbReference>
<protein>
    <submittedName>
        <fullName evidence="9">Serine protease easter</fullName>
    </submittedName>
</protein>
<dbReference type="Gene3D" id="2.40.10.10">
    <property type="entry name" value="Trypsin-like serine proteases"/>
    <property type="match status" value="2"/>
</dbReference>
<dbReference type="InterPro" id="IPR001254">
    <property type="entry name" value="Trypsin_dom"/>
</dbReference>
<keyword evidence="1 9" id="KW-0645">Protease</keyword>
<dbReference type="Pfam" id="PF12032">
    <property type="entry name" value="CLIP"/>
    <property type="match status" value="1"/>
</dbReference>